<dbReference type="GO" id="GO:0004527">
    <property type="term" value="F:exonuclease activity"/>
    <property type="evidence" value="ECO:0007669"/>
    <property type="project" value="UniProtKB-KW"/>
</dbReference>
<dbReference type="InterPro" id="IPR027417">
    <property type="entry name" value="P-loop_NTPase"/>
</dbReference>
<gene>
    <name evidence="18" type="ordered locus">SpiBuddy_2241</name>
</gene>
<proteinExistence type="predicted"/>
<evidence type="ECO:0000256" key="3">
    <source>
        <dbReference type="ARBA" id="ARBA00022763"/>
    </source>
</evidence>
<sequence>MITFEDFLMQHKARLDAHQLEAVHCDVNCVVSAGAGSGKTTVLSYRFLRLVLEGKAQVGEILTLTFTRKAAREMQERIHRHLLCCKNDERIVGQLATFSEASISTLDSFCSQIVRSDSIRYGIAQDFVIDDEQNLRNARRCATELLDTWPQSQGARILCGLYSPDKLVDDVLVPLASNAYCMPKQVEEDAHVSILSAVQTVFDQSWDGFVNLLDSYANLTDTSKTVQTAREAALSLRSSLEACTSVEEKHRILCSALGYFRKPGAGKAEQMLYIKETIEEFNQLRKKLCIARSVLLGSSQLQAVLSFMQEYIASYQKQKRQSGVLTFADISSLAVDILSSNKSLRHYYKMAYKYIMIDEFQDNNEQQKQLLYLLSERLDREGDGIPGPENLKADKLFFVGDEKQSIYRFRGSDVSVFKRLSWELCANGGRHIQLDTNYRSEPALIQWFNTLFPSVMQNNGESFEADFSALGWREPSEGIQSKCTVLIKPYESKLDEDEEDAADTDAEAYAVASLIDEMLHTDSYLIPSETGPHRPATSDIALLLRTTSSQLSFEKALRRFNIPYTVQAARSLMLEAPANDMYAMLQLVLYPQDRHAYMTVLRSPFCNLSDFGMTEVLDCPCFSIPDSIGPEDRSRLEAVGAFYAHLKKASATASLSSLVSLLWYESGYYLSLVATPSYQVYTEHYAFLHRLAQMQQQQGKSLSQFVDFLRDNLAQNEKIENLEVIKEQEEGVQILSIHKSKGLEFPIVVVANTGSKGRSEEDAVSTYQGISIPHYVSVPYHVSETRIETAKHAGQLLDKGTEAQLNRAELKRLLYVALTRAQTHVVVSGCFSKTNRSLAEDGRSSTLLLMLAQSLGIDIDAPALEQGIVTVRSIADIAESLLYDQKREDEQAFEQRIDAAASFYAPREEAYEMRPIRYAVTALHAPLFSETAKALPSLASDALFSEAQVADFGTFVHALCEQMVLQPSQAIDALAMLPPSLGGVNQQQVIADALFLCHAFVGSSWYRTEVQPYPVSCEVGFFSLMEHEGRAVVVEGSVDLLIKRKDHYLVVDFKTDRFRDEEVHRFQLQTYMQAMARIHQCPVKGCVVYLRDVQNIVVWEGENL</sequence>
<dbReference type="Gene3D" id="3.40.50.300">
    <property type="entry name" value="P-loop containing nucleotide triphosphate hydrolases"/>
    <property type="match status" value="4"/>
</dbReference>
<keyword evidence="10" id="KW-0413">Isomerase</keyword>
<evidence type="ECO:0000256" key="12">
    <source>
        <dbReference type="ARBA" id="ARBA00034808"/>
    </source>
</evidence>
<evidence type="ECO:0000256" key="4">
    <source>
        <dbReference type="ARBA" id="ARBA00022801"/>
    </source>
</evidence>
<dbReference type="InterPro" id="IPR011604">
    <property type="entry name" value="PDDEXK-like_dom_sf"/>
</dbReference>
<dbReference type="PANTHER" id="PTHR11070">
    <property type="entry name" value="UVRD / RECB / PCRA DNA HELICASE FAMILY MEMBER"/>
    <property type="match status" value="1"/>
</dbReference>
<evidence type="ECO:0000259" key="17">
    <source>
        <dbReference type="PROSITE" id="PS51217"/>
    </source>
</evidence>
<keyword evidence="1" id="KW-0540">Nuclease</keyword>
<keyword evidence="19" id="KW-1185">Reference proteome</keyword>
<accession>F0RTY2</accession>
<keyword evidence="9" id="KW-0234">DNA repair</keyword>
<dbReference type="InterPro" id="IPR011335">
    <property type="entry name" value="Restrct_endonuc-II-like"/>
</dbReference>
<dbReference type="Pfam" id="PF00580">
    <property type="entry name" value="UvrD-helicase"/>
    <property type="match status" value="1"/>
</dbReference>
<dbReference type="PANTHER" id="PTHR11070:SF2">
    <property type="entry name" value="ATP-DEPENDENT DNA HELICASE SRS2"/>
    <property type="match status" value="1"/>
</dbReference>
<dbReference type="HOGENOM" id="CLU_001114_1_3_12"/>
<dbReference type="EMBL" id="CP002541">
    <property type="protein sequence ID" value="ADY14060.1"/>
    <property type="molecule type" value="Genomic_DNA"/>
</dbReference>
<comment type="catalytic activity">
    <reaction evidence="11">
        <text>Couples ATP hydrolysis with the unwinding of duplex DNA by translocating in the 3'-5' direction.</text>
        <dbReference type="EC" id="5.6.2.4"/>
    </reaction>
</comment>
<keyword evidence="4 15" id="KW-0378">Hydrolase</keyword>
<dbReference type="Gene3D" id="3.90.320.10">
    <property type="match status" value="1"/>
</dbReference>
<dbReference type="STRING" id="158189.SpiBuddy_2241"/>
<dbReference type="AlphaFoldDB" id="F0RTY2"/>
<feature type="domain" description="UvrD-like helicase C-terminal" evidence="17">
    <location>
        <begin position="453"/>
        <end position="742"/>
    </location>
</feature>
<keyword evidence="2 15" id="KW-0547">Nucleotide-binding</keyword>
<comment type="catalytic activity">
    <reaction evidence="14">
        <text>ATP + H2O = ADP + phosphate + H(+)</text>
        <dbReference type="Rhea" id="RHEA:13065"/>
        <dbReference type="ChEBI" id="CHEBI:15377"/>
        <dbReference type="ChEBI" id="CHEBI:15378"/>
        <dbReference type="ChEBI" id="CHEBI:30616"/>
        <dbReference type="ChEBI" id="CHEBI:43474"/>
        <dbReference type="ChEBI" id="CHEBI:456216"/>
        <dbReference type="EC" id="5.6.2.4"/>
    </reaction>
</comment>
<evidence type="ECO:0000256" key="13">
    <source>
        <dbReference type="ARBA" id="ARBA00034923"/>
    </source>
</evidence>
<dbReference type="Proteomes" id="UP000008466">
    <property type="component" value="Chromosome"/>
</dbReference>
<feature type="domain" description="UvrD-like helicase ATP-binding" evidence="16">
    <location>
        <begin position="12"/>
        <end position="441"/>
    </location>
</feature>
<evidence type="ECO:0000256" key="8">
    <source>
        <dbReference type="ARBA" id="ARBA00023125"/>
    </source>
</evidence>
<dbReference type="InterPro" id="IPR038726">
    <property type="entry name" value="PDDEXK_AddAB-type"/>
</dbReference>
<dbReference type="Pfam" id="PF12705">
    <property type="entry name" value="PDDEXK_1"/>
    <property type="match status" value="1"/>
</dbReference>
<protein>
    <recommendedName>
        <fullName evidence="12">DNA 3'-5' helicase</fullName>
        <ecNumber evidence="12">5.6.2.4</ecNumber>
    </recommendedName>
    <alternativeName>
        <fullName evidence="13">DNA 3'-5' helicase II</fullName>
    </alternativeName>
</protein>
<keyword evidence="6" id="KW-0269">Exonuclease</keyword>
<dbReference type="GO" id="GO:0043138">
    <property type="term" value="F:3'-5' DNA helicase activity"/>
    <property type="evidence" value="ECO:0007669"/>
    <property type="project" value="UniProtKB-EC"/>
</dbReference>
<evidence type="ECO:0000256" key="9">
    <source>
        <dbReference type="ARBA" id="ARBA00023204"/>
    </source>
</evidence>
<dbReference type="GO" id="GO:0000725">
    <property type="term" value="P:recombinational repair"/>
    <property type="evidence" value="ECO:0007669"/>
    <property type="project" value="TreeGrafter"/>
</dbReference>
<keyword evidence="7 15" id="KW-0067">ATP-binding</keyword>
<dbReference type="SUPFAM" id="SSF52980">
    <property type="entry name" value="Restriction endonuclease-like"/>
    <property type="match status" value="1"/>
</dbReference>
<evidence type="ECO:0000256" key="5">
    <source>
        <dbReference type="ARBA" id="ARBA00022806"/>
    </source>
</evidence>
<dbReference type="InterPro" id="IPR000212">
    <property type="entry name" value="DNA_helicase_UvrD/REP"/>
</dbReference>
<dbReference type="GO" id="GO:0003677">
    <property type="term" value="F:DNA binding"/>
    <property type="evidence" value="ECO:0007669"/>
    <property type="project" value="UniProtKB-KW"/>
</dbReference>
<dbReference type="RefSeq" id="WP_013607909.1">
    <property type="nucleotide sequence ID" value="NC_015152.1"/>
</dbReference>
<dbReference type="GO" id="GO:0005524">
    <property type="term" value="F:ATP binding"/>
    <property type="evidence" value="ECO:0007669"/>
    <property type="project" value="UniProtKB-UniRule"/>
</dbReference>
<evidence type="ECO:0000256" key="14">
    <source>
        <dbReference type="ARBA" id="ARBA00048988"/>
    </source>
</evidence>
<keyword evidence="8" id="KW-0238">DNA-binding</keyword>
<dbReference type="InterPro" id="IPR014016">
    <property type="entry name" value="UvrD-like_ATP-bd"/>
</dbReference>
<organism evidence="18 19">
    <name type="scientific">Sphaerochaeta globosa (strain ATCC BAA-1886 / DSM 22777 / Buddy)</name>
    <name type="common">Spirochaeta sp. (strain Buddy)</name>
    <dbReference type="NCBI Taxonomy" id="158189"/>
    <lineage>
        <taxon>Bacteria</taxon>
        <taxon>Pseudomonadati</taxon>
        <taxon>Spirochaetota</taxon>
        <taxon>Spirochaetia</taxon>
        <taxon>Spirochaetales</taxon>
        <taxon>Sphaerochaetaceae</taxon>
        <taxon>Sphaerochaeta</taxon>
    </lineage>
</organism>
<evidence type="ECO:0000313" key="18">
    <source>
        <dbReference type="EMBL" id="ADY14060.1"/>
    </source>
</evidence>
<evidence type="ECO:0000313" key="19">
    <source>
        <dbReference type="Proteomes" id="UP000008466"/>
    </source>
</evidence>
<evidence type="ECO:0000256" key="10">
    <source>
        <dbReference type="ARBA" id="ARBA00023235"/>
    </source>
</evidence>
<dbReference type="PROSITE" id="PS51198">
    <property type="entry name" value="UVRD_HELICASE_ATP_BIND"/>
    <property type="match status" value="1"/>
</dbReference>
<keyword evidence="3" id="KW-0227">DNA damage</keyword>
<dbReference type="InterPro" id="IPR014017">
    <property type="entry name" value="DNA_helicase_UvrD-like_C"/>
</dbReference>
<dbReference type="SUPFAM" id="SSF52540">
    <property type="entry name" value="P-loop containing nucleoside triphosphate hydrolases"/>
    <property type="match status" value="1"/>
</dbReference>
<dbReference type="OrthoDB" id="9810135at2"/>
<evidence type="ECO:0000256" key="15">
    <source>
        <dbReference type="PROSITE-ProRule" id="PRU00560"/>
    </source>
</evidence>
<name>F0RTY2_SPHGB</name>
<dbReference type="KEGG" id="sbu:SpiBuddy_2241"/>
<evidence type="ECO:0000256" key="7">
    <source>
        <dbReference type="ARBA" id="ARBA00022840"/>
    </source>
</evidence>
<dbReference type="eggNOG" id="COG1074">
    <property type="taxonomic scope" value="Bacteria"/>
</dbReference>
<feature type="binding site" evidence="15">
    <location>
        <begin position="33"/>
        <end position="40"/>
    </location>
    <ligand>
        <name>ATP</name>
        <dbReference type="ChEBI" id="CHEBI:30616"/>
    </ligand>
</feature>
<evidence type="ECO:0000256" key="11">
    <source>
        <dbReference type="ARBA" id="ARBA00034617"/>
    </source>
</evidence>
<keyword evidence="5 15" id="KW-0347">Helicase</keyword>
<evidence type="ECO:0000256" key="2">
    <source>
        <dbReference type="ARBA" id="ARBA00022741"/>
    </source>
</evidence>
<evidence type="ECO:0000256" key="6">
    <source>
        <dbReference type="ARBA" id="ARBA00022839"/>
    </source>
</evidence>
<dbReference type="Pfam" id="PF13361">
    <property type="entry name" value="UvrD_C"/>
    <property type="match status" value="2"/>
</dbReference>
<reference evidence="19" key="1">
    <citation type="submission" date="2011-02" db="EMBL/GenBank/DDBJ databases">
        <title>Complete sequence of Spirochaeta sp. Buddy.</title>
        <authorList>
            <person name="Lucas S."/>
            <person name="Copeland A."/>
            <person name="Lapidus A."/>
            <person name="Cheng J.-F."/>
            <person name="Goodwin L."/>
            <person name="Pitluck S."/>
            <person name="Zeytun A."/>
            <person name="Detter J.C."/>
            <person name="Han C."/>
            <person name="Tapia R."/>
            <person name="Land M."/>
            <person name="Hauser L."/>
            <person name="Kyrpides N."/>
            <person name="Ivanova N."/>
            <person name="Mikhailova N."/>
            <person name="Pagani I."/>
            <person name="Ritalahti K.M."/>
            <person name="Loeffler F.E."/>
            <person name="Woyke T."/>
        </authorList>
    </citation>
    <scope>NUCLEOTIDE SEQUENCE [LARGE SCALE GENOMIC DNA]</scope>
    <source>
        <strain evidence="19">ATCC BAA-1886 / DSM 22777 / Buddy</strain>
    </source>
</reference>
<evidence type="ECO:0000256" key="1">
    <source>
        <dbReference type="ARBA" id="ARBA00022722"/>
    </source>
</evidence>
<dbReference type="PROSITE" id="PS51217">
    <property type="entry name" value="UVRD_HELICASE_CTER"/>
    <property type="match status" value="1"/>
</dbReference>
<evidence type="ECO:0000259" key="16">
    <source>
        <dbReference type="PROSITE" id="PS51198"/>
    </source>
</evidence>
<dbReference type="EC" id="5.6.2.4" evidence="12"/>